<proteinExistence type="inferred from homology"/>
<dbReference type="SUPFAM" id="SSF53756">
    <property type="entry name" value="UDP-Glycosyltransferase/glycogen phosphorylase"/>
    <property type="match status" value="1"/>
</dbReference>
<sequence length="160" mass="18222">VIIRKWFPQSDLLAHPNIKLFITHGGQLSTIESLYRGVPIIGIPVLGDQKLNMANAANRGYGVLIDFPDLSEETLTKALEEALNNPIYSQNVKRGSQILRDQHTSPADRAEFWVDYVIRHKGARHFRPASMELTWYQHISLDVVLFLTAATVVFFVIFYK</sequence>
<accession>A0A0T6B6M4</accession>
<dbReference type="PANTHER" id="PTHR48043:SF159">
    <property type="entry name" value="EG:EG0003.4 PROTEIN-RELATED"/>
    <property type="match status" value="1"/>
</dbReference>
<dbReference type="CDD" id="cd03784">
    <property type="entry name" value="GT1_Gtf-like"/>
    <property type="match status" value="1"/>
</dbReference>
<dbReference type="GO" id="GO:0015020">
    <property type="term" value="F:glucuronosyltransferase activity"/>
    <property type="evidence" value="ECO:0007669"/>
    <property type="project" value="UniProtKB-EC"/>
</dbReference>
<keyword evidence="2 4" id="KW-0328">Glycosyltransferase</keyword>
<evidence type="ECO:0000256" key="2">
    <source>
        <dbReference type="ARBA" id="ARBA00022676"/>
    </source>
</evidence>
<evidence type="ECO:0000256" key="4">
    <source>
        <dbReference type="RuleBase" id="RU003718"/>
    </source>
</evidence>
<evidence type="ECO:0000256" key="1">
    <source>
        <dbReference type="ARBA" id="ARBA00009995"/>
    </source>
</evidence>
<dbReference type="InterPro" id="IPR002213">
    <property type="entry name" value="UDP_glucos_trans"/>
</dbReference>
<evidence type="ECO:0000256" key="3">
    <source>
        <dbReference type="ARBA" id="ARBA00022679"/>
    </source>
</evidence>
<dbReference type="OrthoDB" id="5835829at2759"/>
<dbReference type="Pfam" id="PF00201">
    <property type="entry name" value="UDPGT"/>
    <property type="match status" value="1"/>
</dbReference>
<reference evidence="6 7" key="1">
    <citation type="submission" date="2015-09" db="EMBL/GenBank/DDBJ databases">
        <title>Draft genome of the scarab beetle Oryctes borbonicus.</title>
        <authorList>
            <person name="Meyer J.M."/>
            <person name="Markov G.V."/>
            <person name="Baskaran P."/>
            <person name="Herrmann M."/>
            <person name="Sommer R.J."/>
            <person name="Roedelsperger C."/>
        </authorList>
    </citation>
    <scope>NUCLEOTIDE SEQUENCE [LARGE SCALE GENOMIC DNA]</scope>
    <source>
        <strain evidence="6">OB123</strain>
        <tissue evidence="6">Whole animal</tissue>
    </source>
</reference>
<comment type="subcellular location">
    <subcellularLocation>
        <location evidence="5">Membrane</location>
        <topology evidence="5">Single-pass membrane protein</topology>
    </subcellularLocation>
</comment>
<keyword evidence="5" id="KW-0472">Membrane</keyword>
<evidence type="ECO:0000313" key="6">
    <source>
        <dbReference type="EMBL" id="KRT83008.1"/>
    </source>
</evidence>
<evidence type="ECO:0000256" key="5">
    <source>
        <dbReference type="RuleBase" id="RU362059"/>
    </source>
</evidence>
<organism evidence="6 7">
    <name type="scientific">Oryctes borbonicus</name>
    <dbReference type="NCBI Taxonomy" id="1629725"/>
    <lineage>
        <taxon>Eukaryota</taxon>
        <taxon>Metazoa</taxon>
        <taxon>Ecdysozoa</taxon>
        <taxon>Arthropoda</taxon>
        <taxon>Hexapoda</taxon>
        <taxon>Insecta</taxon>
        <taxon>Pterygota</taxon>
        <taxon>Neoptera</taxon>
        <taxon>Endopterygota</taxon>
        <taxon>Coleoptera</taxon>
        <taxon>Polyphaga</taxon>
        <taxon>Scarabaeiformia</taxon>
        <taxon>Scarabaeidae</taxon>
        <taxon>Dynastinae</taxon>
        <taxon>Oryctes</taxon>
    </lineage>
</organism>
<keyword evidence="5" id="KW-1133">Transmembrane helix</keyword>
<keyword evidence="5" id="KW-0812">Transmembrane</keyword>
<dbReference type="Gene3D" id="3.40.50.2000">
    <property type="entry name" value="Glycogen Phosphorylase B"/>
    <property type="match status" value="1"/>
</dbReference>
<dbReference type="EMBL" id="LJIG01009474">
    <property type="protein sequence ID" value="KRT83008.1"/>
    <property type="molecule type" value="Genomic_DNA"/>
</dbReference>
<feature type="non-terminal residue" evidence="6">
    <location>
        <position position="160"/>
    </location>
</feature>
<dbReference type="AlphaFoldDB" id="A0A0T6B6M4"/>
<evidence type="ECO:0000313" key="7">
    <source>
        <dbReference type="Proteomes" id="UP000051574"/>
    </source>
</evidence>
<name>A0A0T6B6M4_9SCAR</name>
<dbReference type="InterPro" id="IPR035595">
    <property type="entry name" value="UDP_glycos_trans_CS"/>
</dbReference>
<feature type="non-terminal residue" evidence="6">
    <location>
        <position position="1"/>
    </location>
</feature>
<feature type="transmembrane region" description="Helical" evidence="5">
    <location>
        <begin position="139"/>
        <end position="159"/>
    </location>
</feature>
<dbReference type="Proteomes" id="UP000051574">
    <property type="component" value="Unassembled WGS sequence"/>
</dbReference>
<keyword evidence="3 4" id="KW-0808">Transferase</keyword>
<comment type="similarity">
    <text evidence="1 4">Belongs to the UDP-glycosyltransferase family.</text>
</comment>
<dbReference type="EC" id="2.4.1.17" evidence="5"/>
<dbReference type="PROSITE" id="PS00375">
    <property type="entry name" value="UDPGT"/>
    <property type="match status" value="1"/>
</dbReference>
<gene>
    <name evidence="6" type="ORF">AMK59_3679</name>
</gene>
<comment type="caution">
    <text evidence="6">The sequence shown here is derived from an EMBL/GenBank/DDBJ whole genome shotgun (WGS) entry which is preliminary data.</text>
</comment>
<dbReference type="GO" id="GO:0016020">
    <property type="term" value="C:membrane"/>
    <property type="evidence" value="ECO:0007669"/>
    <property type="project" value="UniProtKB-SubCell"/>
</dbReference>
<comment type="catalytic activity">
    <reaction evidence="5">
        <text>glucuronate acceptor + UDP-alpha-D-glucuronate = acceptor beta-D-glucuronoside + UDP + H(+)</text>
        <dbReference type="Rhea" id="RHEA:21032"/>
        <dbReference type="ChEBI" id="CHEBI:15378"/>
        <dbReference type="ChEBI" id="CHEBI:58052"/>
        <dbReference type="ChEBI" id="CHEBI:58223"/>
        <dbReference type="ChEBI" id="CHEBI:132367"/>
        <dbReference type="ChEBI" id="CHEBI:132368"/>
        <dbReference type="EC" id="2.4.1.17"/>
    </reaction>
</comment>
<keyword evidence="7" id="KW-1185">Reference proteome</keyword>
<protein>
    <recommendedName>
        <fullName evidence="5">UDP-glucuronosyltransferase</fullName>
        <ecNumber evidence="5">2.4.1.17</ecNumber>
    </recommendedName>
</protein>
<dbReference type="InterPro" id="IPR050271">
    <property type="entry name" value="UDP-glycosyltransferase"/>
</dbReference>
<dbReference type="PANTHER" id="PTHR48043">
    <property type="entry name" value="EG:EG0003.4 PROTEIN-RELATED"/>
    <property type="match status" value="1"/>
</dbReference>